<name>A0AA37TUG8_9HYPH</name>
<comment type="catalytic activity">
    <reaction evidence="1">
        <text>ATP + protein L-histidine = ADP + protein N-phospho-L-histidine.</text>
        <dbReference type="EC" id="2.7.13.3"/>
    </reaction>
</comment>
<evidence type="ECO:0000313" key="10">
    <source>
        <dbReference type="Proteomes" id="UP001157440"/>
    </source>
</evidence>
<keyword evidence="10" id="KW-1185">Reference proteome</keyword>
<dbReference type="SMART" id="SM00911">
    <property type="entry name" value="HWE_HK"/>
    <property type="match status" value="1"/>
</dbReference>
<feature type="domain" description="Signal transduction histidine kinase HWE region" evidence="8">
    <location>
        <begin position="39"/>
        <end position="118"/>
    </location>
</feature>
<evidence type="ECO:0000256" key="3">
    <source>
        <dbReference type="ARBA" id="ARBA00022553"/>
    </source>
</evidence>
<dbReference type="GO" id="GO:0005524">
    <property type="term" value="F:ATP binding"/>
    <property type="evidence" value="ECO:0007669"/>
    <property type="project" value="UniProtKB-KW"/>
</dbReference>
<gene>
    <name evidence="9" type="ORF">GCM10007890_65860</name>
</gene>
<evidence type="ECO:0000259" key="8">
    <source>
        <dbReference type="SMART" id="SM00911"/>
    </source>
</evidence>
<evidence type="ECO:0000256" key="7">
    <source>
        <dbReference type="ARBA" id="ARBA00022840"/>
    </source>
</evidence>
<dbReference type="GO" id="GO:0004673">
    <property type="term" value="F:protein histidine kinase activity"/>
    <property type="evidence" value="ECO:0007669"/>
    <property type="project" value="UniProtKB-EC"/>
</dbReference>
<evidence type="ECO:0000313" key="9">
    <source>
        <dbReference type="EMBL" id="GLS74568.1"/>
    </source>
</evidence>
<comment type="caution">
    <text evidence="9">The sequence shown here is derived from an EMBL/GenBank/DDBJ whole genome shotgun (WGS) entry which is preliminary data.</text>
</comment>
<dbReference type="RefSeq" id="WP_238195823.1">
    <property type="nucleotide sequence ID" value="NZ_BPQZ01000006.1"/>
</dbReference>
<evidence type="ECO:0000256" key="4">
    <source>
        <dbReference type="ARBA" id="ARBA00022679"/>
    </source>
</evidence>
<evidence type="ECO:0000256" key="6">
    <source>
        <dbReference type="ARBA" id="ARBA00022777"/>
    </source>
</evidence>
<evidence type="ECO:0000256" key="1">
    <source>
        <dbReference type="ARBA" id="ARBA00000085"/>
    </source>
</evidence>
<keyword evidence="4" id="KW-0808">Transferase</keyword>
<protein>
    <recommendedName>
        <fullName evidence="2">histidine kinase</fullName>
        <ecNumber evidence="2">2.7.13.3</ecNumber>
    </recommendedName>
</protein>
<proteinExistence type="predicted"/>
<keyword evidence="3" id="KW-0597">Phosphoprotein</keyword>
<dbReference type="PANTHER" id="PTHR41523">
    <property type="entry name" value="TWO-COMPONENT SYSTEM SENSOR PROTEIN"/>
    <property type="match status" value="1"/>
</dbReference>
<keyword evidence="6" id="KW-0418">Kinase</keyword>
<keyword evidence="5" id="KW-0547">Nucleotide-binding</keyword>
<dbReference type="Gene3D" id="3.30.565.10">
    <property type="entry name" value="Histidine kinase-like ATPase, C-terminal domain"/>
    <property type="match status" value="1"/>
</dbReference>
<dbReference type="EC" id="2.7.13.3" evidence="2"/>
<evidence type="ECO:0000256" key="2">
    <source>
        <dbReference type="ARBA" id="ARBA00012438"/>
    </source>
</evidence>
<dbReference type="PANTHER" id="PTHR41523:SF7">
    <property type="entry name" value="HISTIDINE KINASE"/>
    <property type="match status" value="1"/>
</dbReference>
<dbReference type="Proteomes" id="UP001157440">
    <property type="component" value="Unassembled WGS sequence"/>
</dbReference>
<dbReference type="EMBL" id="BSPL01000038">
    <property type="protein sequence ID" value="GLS74568.1"/>
    <property type="molecule type" value="Genomic_DNA"/>
</dbReference>
<keyword evidence="7" id="KW-0067">ATP-binding</keyword>
<dbReference type="Pfam" id="PF07536">
    <property type="entry name" value="HWE_HK"/>
    <property type="match status" value="1"/>
</dbReference>
<evidence type="ECO:0000256" key="5">
    <source>
        <dbReference type="ARBA" id="ARBA00022741"/>
    </source>
</evidence>
<accession>A0AA37TUG8</accession>
<reference evidence="10" key="1">
    <citation type="journal article" date="2019" name="Int. J. Syst. Evol. Microbiol.">
        <title>The Global Catalogue of Microorganisms (GCM) 10K type strain sequencing project: providing services to taxonomists for standard genome sequencing and annotation.</title>
        <authorList>
            <consortium name="The Broad Institute Genomics Platform"/>
            <consortium name="The Broad Institute Genome Sequencing Center for Infectious Disease"/>
            <person name="Wu L."/>
            <person name="Ma J."/>
        </authorList>
    </citation>
    <scope>NUCLEOTIDE SEQUENCE [LARGE SCALE GENOMIC DNA]</scope>
    <source>
        <strain evidence="10">NBRC 103632</strain>
    </source>
</reference>
<dbReference type="InterPro" id="IPR036890">
    <property type="entry name" value="HATPase_C_sf"/>
</dbReference>
<sequence length="244" mass="26462">MTDPRDLAARDMAERLAALEADNARLRRLLDEAGVPDSLRHGMRNTMAMMRTVIHRSAEQSADVETYVAHLDGRFGAVMRVQAATDAFGDADLHTLISDELMFHLVREGEQAALTGPRVRLRPKAALVLALALHELTSNAVEHGTLALPQGRVTAAWRVADAEPGPPVLTLDWAETGGSGVQAPARRGFGTDVLEDMLAYDLGAQTSLRYAPDGLRCTIRLPLTDRVGHSVAEDPETAWEGEAR</sequence>
<organism evidence="9 10">
    <name type="scientific">Methylobacterium tardum</name>
    <dbReference type="NCBI Taxonomy" id="374432"/>
    <lineage>
        <taxon>Bacteria</taxon>
        <taxon>Pseudomonadati</taxon>
        <taxon>Pseudomonadota</taxon>
        <taxon>Alphaproteobacteria</taxon>
        <taxon>Hyphomicrobiales</taxon>
        <taxon>Methylobacteriaceae</taxon>
        <taxon>Methylobacterium</taxon>
    </lineage>
</organism>
<dbReference type="AlphaFoldDB" id="A0AA37TUG8"/>
<dbReference type="InterPro" id="IPR011102">
    <property type="entry name" value="Sig_transdc_His_kinase_HWE"/>
</dbReference>